<dbReference type="PANTHER" id="PTHR23517:SF13">
    <property type="entry name" value="MAJOR FACILITATOR SUPERFAMILY MFS_1"/>
    <property type="match status" value="1"/>
</dbReference>
<evidence type="ECO:0000256" key="2">
    <source>
        <dbReference type="ARBA" id="ARBA00022448"/>
    </source>
</evidence>
<proteinExistence type="inferred from homology"/>
<comment type="subcellular location">
    <subcellularLocation>
        <location evidence="8">Cell inner membrane</location>
        <topology evidence="8">Multi-pass membrane protein</topology>
    </subcellularLocation>
    <subcellularLocation>
        <location evidence="1">Cell membrane</location>
        <topology evidence="1">Multi-pass membrane protein</topology>
    </subcellularLocation>
</comment>
<dbReference type="Proteomes" id="UP000042054">
    <property type="component" value="Unassembled WGS sequence"/>
</dbReference>
<evidence type="ECO:0000256" key="4">
    <source>
        <dbReference type="ARBA" id="ARBA00022519"/>
    </source>
</evidence>
<dbReference type="GO" id="GO:0022857">
    <property type="term" value="F:transmembrane transporter activity"/>
    <property type="evidence" value="ECO:0007669"/>
    <property type="project" value="UniProtKB-UniRule"/>
</dbReference>
<comment type="caution">
    <text evidence="8">Lacks conserved residue(s) required for the propagation of feature annotation.</text>
</comment>
<evidence type="ECO:0000313" key="13">
    <source>
        <dbReference type="Proteomes" id="UP000042054"/>
    </source>
</evidence>
<dbReference type="AlphaFoldDB" id="A0A0U1HU79"/>
<evidence type="ECO:0000313" key="12">
    <source>
        <dbReference type="Proteomes" id="UP000031914"/>
    </source>
</evidence>
<dbReference type="OrthoDB" id="322544at2"/>
<feature type="transmembrane region" description="Helical" evidence="8">
    <location>
        <begin position="157"/>
        <end position="178"/>
    </location>
</feature>
<dbReference type="NCBIfam" id="NF003477">
    <property type="entry name" value="PRK05122.1"/>
    <property type="match status" value="1"/>
</dbReference>
<evidence type="ECO:0000256" key="1">
    <source>
        <dbReference type="ARBA" id="ARBA00004651"/>
    </source>
</evidence>
<feature type="transmembrane region" description="Helical" evidence="8">
    <location>
        <begin position="257"/>
        <end position="276"/>
    </location>
</feature>
<dbReference type="RefSeq" id="WP_004714051.1">
    <property type="nucleotide sequence ID" value="NZ_CABIHO010000035.1"/>
</dbReference>
<protein>
    <recommendedName>
        <fullName evidence="8">Uncharacterized MFS-type transporter CH64_1597</fullName>
    </recommendedName>
</protein>
<keyword evidence="7 8" id="KW-0472">Membrane</keyword>
<keyword evidence="12" id="KW-1185">Reference proteome</keyword>
<dbReference type="GO" id="GO:0005886">
    <property type="term" value="C:plasma membrane"/>
    <property type="evidence" value="ECO:0007669"/>
    <property type="project" value="UniProtKB-SubCell"/>
</dbReference>
<reference evidence="10 12" key="1">
    <citation type="journal article" date="2015" name="Genome Announc.">
        <title>Thirty-Two Complete Genome Assemblies of Nine Yersinia Species, Including Y. pestis, Y. pseudotuberculosis, and Y. enterocolitica.</title>
        <authorList>
            <person name="Johnson S.L."/>
            <person name="Daligault H.E."/>
            <person name="Davenport K.W."/>
            <person name="Jaissle J."/>
            <person name="Frey K.G."/>
            <person name="Ladner J.T."/>
            <person name="Broomall S.M."/>
            <person name="Bishop-Lilly K.A."/>
            <person name="Bruce D.C."/>
            <person name="Coyne S.R."/>
            <person name="Gibbons H.S."/>
            <person name="Lo C.C."/>
            <person name="Munk A.C."/>
            <person name="Rosenzweig C.N."/>
            <person name="Koroleva G.I."/>
            <person name="Palacios G.F."/>
            <person name="Redden C.L."/>
            <person name="Xu Y."/>
            <person name="Minogue T.D."/>
            <person name="Chain P.S."/>
        </authorList>
    </citation>
    <scope>NUCLEOTIDE SEQUENCE [LARGE SCALE GENOMIC DNA]</scope>
    <source>
        <strain evidence="10 12">YRA</strain>
    </source>
</reference>
<dbReference type="KEGG" id="yro:CH64_1597"/>
<accession>A0A0U1HU79</accession>
<dbReference type="InterPro" id="IPR020846">
    <property type="entry name" value="MFS_dom"/>
</dbReference>
<sequence>MSAGPAPVGANNPPLTTRQINKRILSVVIFTFVCYLTIGLPLAVLPGFVHNHLGYSSLLAGLVISAQYFATLISRPHAGRYADLLGPKKVVLFGLSCCGISGIFCGLAFWLDNLPLFSVLMLVVGRFFLGVGESFASTGSTLWGMGVVGSIHTARVISWNGVATYGAMAIGAPLGVYLNMRWGLTGIAWLICLAVLSALVLASRKAAVSVLTGKRIAFRVVLGKIWLYGLGLGFGTVGFGVIATFITLFYADHGWSGAAFSLTLFSVAFVGIRLLFSNSIGRHGGLKVTLVSLLIEIAGLLLIWGANAPWMVQIGALLAGAGFSLVFPALGVEAVKQVEPQNQGSALGTYSAFLDLGLGITGPLAGLAISQFGIPTIYLGAALIVVLGVLLTLRLIQRQQQADNAARLDGI</sequence>
<keyword evidence="3 8" id="KW-1003">Cell membrane</keyword>
<evidence type="ECO:0000256" key="3">
    <source>
        <dbReference type="ARBA" id="ARBA00022475"/>
    </source>
</evidence>
<feature type="transmembrane region" description="Helical" evidence="8">
    <location>
        <begin position="52"/>
        <end position="70"/>
    </location>
</feature>
<dbReference type="InterPro" id="IPR023008">
    <property type="entry name" value="MFS_YhhS-like"/>
</dbReference>
<feature type="transmembrane region" description="Helical" evidence="8">
    <location>
        <begin position="376"/>
        <end position="396"/>
    </location>
</feature>
<dbReference type="STRING" id="29485.CH64_1597"/>
<dbReference type="Proteomes" id="UP000031914">
    <property type="component" value="Chromosome"/>
</dbReference>
<comment type="similarity">
    <text evidence="8">Belongs to the major facilitator superfamily. YhhS family.</text>
</comment>
<dbReference type="NCBIfam" id="NF009048">
    <property type="entry name" value="PRK12382.1"/>
    <property type="match status" value="1"/>
</dbReference>
<dbReference type="HAMAP" id="MF_01118">
    <property type="entry name" value="MFS_YhhS"/>
    <property type="match status" value="1"/>
</dbReference>
<evidence type="ECO:0000313" key="11">
    <source>
        <dbReference type="EMBL" id="CQI91326.1"/>
    </source>
</evidence>
<dbReference type="InterPro" id="IPR036259">
    <property type="entry name" value="MFS_trans_sf"/>
</dbReference>
<dbReference type="EMBL" id="CTKE01000011">
    <property type="protein sequence ID" value="CQI91326.1"/>
    <property type="molecule type" value="Genomic_DNA"/>
</dbReference>
<feature type="transmembrane region" description="Helical" evidence="8">
    <location>
        <begin position="24"/>
        <end position="46"/>
    </location>
</feature>
<dbReference type="PROSITE" id="PS50850">
    <property type="entry name" value="MFS"/>
    <property type="match status" value="1"/>
</dbReference>
<dbReference type="PANTHER" id="PTHR23517">
    <property type="entry name" value="RESISTANCE PROTEIN MDTM, PUTATIVE-RELATED-RELATED"/>
    <property type="match status" value="1"/>
</dbReference>
<organism evidence="11 13">
    <name type="scientific">Yersinia rohdei</name>
    <dbReference type="NCBI Taxonomy" id="29485"/>
    <lineage>
        <taxon>Bacteria</taxon>
        <taxon>Pseudomonadati</taxon>
        <taxon>Pseudomonadota</taxon>
        <taxon>Gammaproteobacteria</taxon>
        <taxon>Enterobacterales</taxon>
        <taxon>Yersiniaceae</taxon>
        <taxon>Yersinia</taxon>
    </lineage>
</organism>
<feature type="transmembrane region" description="Helical" evidence="8">
    <location>
        <begin position="90"/>
        <end position="110"/>
    </location>
</feature>
<keyword evidence="5 8" id="KW-0812">Transmembrane</keyword>
<evidence type="ECO:0000313" key="10">
    <source>
        <dbReference type="EMBL" id="AJJ12604.1"/>
    </source>
</evidence>
<evidence type="ECO:0000256" key="7">
    <source>
        <dbReference type="ARBA" id="ARBA00023136"/>
    </source>
</evidence>
<dbReference type="InterPro" id="IPR050171">
    <property type="entry name" value="MFS_Transporters"/>
</dbReference>
<reference evidence="11" key="2">
    <citation type="submission" date="2015-03" db="EMBL/GenBank/DDBJ databases">
        <authorList>
            <person name="Murphy D."/>
        </authorList>
    </citation>
    <scope>NUCLEOTIDE SEQUENCE [LARGE SCALE GENOMIC DNA]</scope>
    <source>
        <strain evidence="11">68/02</strain>
    </source>
</reference>
<evidence type="ECO:0000259" key="9">
    <source>
        <dbReference type="PROSITE" id="PS50850"/>
    </source>
</evidence>
<dbReference type="CDD" id="cd17489">
    <property type="entry name" value="MFS_YfcJ_like"/>
    <property type="match status" value="1"/>
</dbReference>
<feature type="transmembrane region" description="Helical" evidence="8">
    <location>
        <begin position="288"/>
        <end position="306"/>
    </location>
</feature>
<feature type="transmembrane region" description="Helical" evidence="8">
    <location>
        <begin position="347"/>
        <end position="370"/>
    </location>
</feature>
<dbReference type="Pfam" id="PF07690">
    <property type="entry name" value="MFS_1"/>
    <property type="match status" value="1"/>
</dbReference>
<feature type="transmembrane region" description="Helical" evidence="8">
    <location>
        <begin position="225"/>
        <end position="251"/>
    </location>
</feature>
<dbReference type="Gene3D" id="1.20.1250.20">
    <property type="entry name" value="MFS general substrate transporter like domains"/>
    <property type="match status" value="1"/>
</dbReference>
<name>A0A0U1HU79_YERRO</name>
<dbReference type="InterPro" id="IPR011701">
    <property type="entry name" value="MFS"/>
</dbReference>
<dbReference type="EMBL" id="CP009787">
    <property type="protein sequence ID" value="AJJ12604.1"/>
    <property type="molecule type" value="Genomic_DNA"/>
</dbReference>
<feature type="transmembrane region" description="Helical" evidence="8">
    <location>
        <begin position="312"/>
        <end position="335"/>
    </location>
</feature>
<feature type="transmembrane region" description="Helical" evidence="8">
    <location>
        <begin position="184"/>
        <end position="204"/>
    </location>
</feature>
<evidence type="ECO:0000256" key="8">
    <source>
        <dbReference type="HAMAP-Rule" id="MF_01118"/>
    </source>
</evidence>
<evidence type="ECO:0000256" key="5">
    <source>
        <dbReference type="ARBA" id="ARBA00022692"/>
    </source>
</evidence>
<gene>
    <name evidence="11" type="primary">yhhS</name>
    <name evidence="10" type="ORF">CH64_1597</name>
    <name evidence="11" type="ORF">ERS008555_02372</name>
</gene>
<keyword evidence="6 8" id="KW-1133">Transmembrane helix</keyword>
<dbReference type="SUPFAM" id="SSF103473">
    <property type="entry name" value="MFS general substrate transporter"/>
    <property type="match status" value="1"/>
</dbReference>
<evidence type="ECO:0000256" key="6">
    <source>
        <dbReference type="ARBA" id="ARBA00022989"/>
    </source>
</evidence>
<keyword evidence="4 8" id="KW-0997">Cell inner membrane</keyword>
<keyword evidence="2 8" id="KW-0813">Transport</keyword>
<reference evidence="13" key="3">
    <citation type="submission" date="2015-03" db="EMBL/GenBank/DDBJ databases">
        <authorList>
            <consortium name="Pathogen Informatics"/>
            <person name="Murphy D."/>
        </authorList>
    </citation>
    <scope>NUCLEOTIDE SEQUENCE [LARGE SCALE GENOMIC DNA]</scope>
    <source>
        <strain evidence="13">68/02</strain>
    </source>
</reference>
<feature type="domain" description="Major facilitator superfamily (MFS) profile" evidence="9">
    <location>
        <begin position="23"/>
        <end position="400"/>
    </location>
</feature>
<dbReference type="GeneID" id="45566911"/>